<dbReference type="Proteomes" id="UP001196413">
    <property type="component" value="Unassembled WGS sequence"/>
</dbReference>
<keyword evidence="2" id="KW-1185">Reference proteome</keyword>
<dbReference type="EMBL" id="JAHQIW010002554">
    <property type="protein sequence ID" value="KAJ1355695.1"/>
    <property type="molecule type" value="Genomic_DNA"/>
</dbReference>
<proteinExistence type="predicted"/>
<gene>
    <name evidence="1" type="ORF">KIN20_013192</name>
</gene>
<dbReference type="AlphaFoldDB" id="A0AAD5MBT6"/>
<protein>
    <submittedName>
        <fullName evidence="1">Uncharacterized protein</fullName>
    </submittedName>
</protein>
<comment type="caution">
    <text evidence="1">The sequence shown here is derived from an EMBL/GenBank/DDBJ whole genome shotgun (WGS) entry which is preliminary data.</text>
</comment>
<name>A0AAD5MBT6_PARTN</name>
<reference evidence="1" key="1">
    <citation type="submission" date="2021-06" db="EMBL/GenBank/DDBJ databases">
        <title>Parelaphostrongylus tenuis whole genome reference sequence.</title>
        <authorList>
            <person name="Garwood T.J."/>
            <person name="Larsen P.A."/>
            <person name="Fountain-Jones N.M."/>
            <person name="Garbe J.R."/>
            <person name="Macchietto M.G."/>
            <person name="Kania S.A."/>
            <person name="Gerhold R.W."/>
            <person name="Richards J.E."/>
            <person name="Wolf T.M."/>
        </authorList>
    </citation>
    <scope>NUCLEOTIDE SEQUENCE</scope>
    <source>
        <strain evidence="1">MNPRO001-30</strain>
        <tissue evidence="1">Meninges</tissue>
    </source>
</reference>
<organism evidence="1 2">
    <name type="scientific">Parelaphostrongylus tenuis</name>
    <name type="common">Meningeal worm</name>
    <dbReference type="NCBI Taxonomy" id="148309"/>
    <lineage>
        <taxon>Eukaryota</taxon>
        <taxon>Metazoa</taxon>
        <taxon>Ecdysozoa</taxon>
        <taxon>Nematoda</taxon>
        <taxon>Chromadorea</taxon>
        <taxon>Rhabditida</taxon>
        <taxon>Rhabditina</taxon>
        <taxon>Rhabditomorpha</taxon>
        <taxon>Strongyloidea</taxon>
        <taxon>Metastrongylidae</taxon>
        <taxon>Parelaphostrongylus</taxon>
    </lineage>
</organism>
<accession>A0AAD5MBT6</accession>
<sequence length="97" mass="11413">MQRLHFPQYLDVYRVRLCGKLVCDDFTYHICRNKISESYDYLSVNNTMIAVHGAQNNLFEKIVSLKTSYLAQKGKQRSVSHKFVQFETQSRLCVDVF</sequence>
<evidence type="ECO:0000313" key="2">
    <source>
        <dbReference type="Proteomes" id="UP001196413"/>
    </source>
</evidence>
<evidence type="ECO:0000313" key="1">
    <source>
        <dbReference type="EMBL" id="KAJ1355695.1"/>
    </source>
</evidence>